<dbReference type="GO" id="GO:0004722">
    <property type="term" value="F:protein serine/threonine phosphatase activity"/>
    <property type="evidence" value="ECO:0007669"/>
    <property type="project" value="InterPro"/>
</dbReference>
<dbReference type="Proteomes" id="UP000663862">
    <property type="component" value="Unassembled WGS sequence"/>
</dbReference>
<dbReference type="EMBL" id="CAJOBO010000978">
    <property type="protein sequence ID" value="CAF4320257.1"/>
    <property type="molecule type" value="Genomic_DNA"/>
</dbReference>
<evidence type="ECO:0000313" key="11">
    <source>
        <dbReference type="EMBL" id="CAF4719831.1"/>
    </source>
</evidence>
<dbReference type="Pfam" id="PF00481">
    <property type="entry name" value="PP2C"/>
    <property type="match status" value="1"/>
</dbReference>
<dbReference type="EMBL" id="CAJOBR010000140">
    <property type="protein sequence ID" value="CAF4470810.1"/>
    <property type="molecule type" value="Genomic_DNA"/>
</dbReference>
<reference evidence="7" key="1">
    <citation type="submission" date="2021-02" db="EMBL/GenBank/DDBJ databases">
        <authorList>
            <person name="Nowell W R."/>
        </authorList>
    </citation>
    <scope>NUCLEOTIDE SEQUENCE</scope>
</reference>
<dbReference type="EMBL" id="CAJNYD010002450">
    <property type="protein sequence ID" value="CAF3420189.1"/>
    <property type="molecule type" value="Genomic_DNA"/>
</dbReference>
<dbReference type="InterPro" id="IPR001932">
    <property type="entry name" value="PPM-type_phosphatase-like_dom"/>
</dbReference>
<dbReference type="AlphaFoldDB" id="A0A819W5Z9"/>
<name>A0A819W5Z9_9BILA</name>
<evidence type="ECO:0000313" key="8">
    <source>
        <dbReference type="EMBL" id="CAF4320257.1"/>
    </source>
</evidence>
<keyword evidence="12" id="KW-1185">Reference proteome</keyword>
<organism evidence="7 12">
    <name type="scientific">Rotaria socialis</name>
    <dbReference type="NCBI Taxonomy" id="392032"/>
    <lineage>
        <taxon>Eukaryota</taxon>
        <taxon>Metazoa</taxon>
        <taxon>Spiralia</taxon>
        <taxon>Gnathifera</taxon>
        <taxon>Rotifera</taxon>
        <taxon>Eurotatoria</taxon>
        <taxon>Bdelloidea</taxon>
        <taxon>Philodinida</taxon>
        <taxon>Philodinidae</taxon>
        <taxon>Rotaria</taxon>
    </lineage>
</organism>
<evidence type="ECO:0000313" key="3">
    <source>
        <dbReference type="EMBL" id="CAF3319764.1"/>
    </source>
</evidence>
<dbReference type="EMBL" id="CAJNYT010003089">
    <property type="protein sequence ID" value="CAF3525366.1"/>
    <property type="molecule type" value="Genomic_DNA"/>
</dbReference>
<dbReference type="EMBL" id="CAJOBS010001340">
    <property type="protein sequence ID" value="CAF4719831.1"/>
    <property type="molecule type" value="Genomic_DNA"/>
</dbReference>
<comment type="caution">
    <text evidence="7">The sequence shown here is derived from an EMBL/GenBank/DDBJ whole genome shotgun (WGS) entry which is preliminary data.</text>
</comment>
<dbReference type="SUPFAM" id="SSF81606">
    <property type="entry name" value="PP2C-like"/>
    <property type="match status" value="1"/>
</dbReference>
<dbReference type="EMBL" id="CAJOBQ010000599">
    <property type="protein sequence ID" value="CAF4388302.1"/>
    <property type="molecule type" value="Genomic_DNA"/>
</dbReference>
<dbReference type="InterPro" id="IPR015655">
    <property type="entry name" value="PP2C"/>
</dbReference>
<dbReference type="Proteomes" id="UP000663869">
    <property type="component" value="Unassembled WGS sequence"/>
</dbReference>
<dbReference type="Proteomes" id="UP000663833">
    <property type="component" value="Unassembled WGS sequence"/>
</dbReference>
<dbReference type="Proteomes" id="UP000663825">
    <property type="component" value="Unassembled WGS sequence"/>
</dbReference>
<dbReference type="CDD" id="cd00143">
    <property type="entry name" value="PP2Cc"/>
    <property type="match status" value="1"/>
</dbReference>
<dbReference type="EMBL" id="CAJNYV010000008">
    <property type="protein sequence ID" value="CAF3319764.1"/>
    <property type="molecule type" value="Genomic_DNA"/>
</dbReference>
<dbReference type="Proteomes" id="UP000663851">
    <property type="component" value="Unassembled WGS sequence"/>
</dbReference>
<dbReference type="Proteomes" id="UP000663872">
    <property type="component" value="Unassembled WGS sequence"/>
</dbReference>
<feature type="domain" description="PPM-type phosphatase" evidence="1">
    <location>
        <begin position="62"/>
        <end position="339"/>
    </location>
</feature>
<proteinExistence type="predicted"/>
<evidence type="ECO:0000313" key="12">
    <source>
        <dbReference type="Proteomes" id="UP000663873"/>
    </source>
</evidence>
<evidence type="ECO:0000313" key="6">
    <source>
        <dbReference type="EMBL" id="CAF3525366.1"/>
    </source>
</evidence>
<dbReference type="Gene3D" id="3.60.40.10">
    <property type="entry name" value="PPM-type phosphatase domain"/>
    <property type="match status" value="1"/>
</dbReference>
<evidence type="ECO:0000313" key="7">
    <source>
        <dbReference type="EMBL" id="CAF4117779.1"/>
    </source>
</evidence>
<dbReference type="OrthoDB" id="10264738at2759"/>
<dbReference type="EMBL" id="CAJNXB010000911">
    <property type="protein sequence ID" value="CAF3114026.1"/>
    <property type="molecule type" value="Genomic_DNA"/>
</dbReference>
<dbReference type="PANTHER" id="PTHR47992">
    <property type="entry name" value="PROTEIN PHOSPHATASE"/>
    <property type="match status" value="1"/>
</dbReference>
<dbReference type="Proteomes" id="UP000663865">
    <property type="component" value="Unassembled WGS sequence"/>
</dbReference>
<dbReference type="EMBL" id="CAJNYU010001219">
    <property type="protein sequence ID" value="CAF3420938.1"/>
    <property type="molecule type" value="Genomic_DNA"/>
</dbReference>
<dbReference type="InterPro" id="IPR036457">
    <property type="entry name" value="PPM-type-like_dom_sf"/>
</dbReference>
<evidence type="ECO:0000313" key="9">
    <source>
        <dbReference type="EMBL" id="CAF4388302.1"/>
    </source>
</evidence>
<dbReference type="Proteomes" id="UP000663873">
    <property type="component" value="Unassembled WGS sequence"/>
</dbReference>
<accession>A0A819W5Z9</accession>
<dbReference type="SMART" id="SM00332">
    <property type="entry name" value="PP2Cc"/>
    <property type="match status" value="1"/>
</dbReference>
<evidence type="ECO:0000313" key="2">
    <source>
        <dbReference type="EMBL" id="CAF3114026.1"/>
    </source>
</evidence>
<evidence type="ECO:0000313" key="10">
    <source>
        <dbReference type="EMBL" id="CAF4470810.1"/>
    </source>
</evidence>
<evidence type="ECO:0000313" key="5">
    <source>
        <dbReference type="EMBL" id="CAF3420938.1"/>
    </source>
</evidence>
<dbReference type="Proteomes" id="UP000663848">
    <property type="component" value="Unassembled WGS sequence"/>
</dbReference>
<gene>
    <name evidence="5" type="ORF">FME351_LOCUS10905</name>
    <name evidence="6" type="ORF">GRG538_LOCUS18974</name>
    <name evidence="8" type="ORF">HFQ381_LOCUS14775</name>
    <name evidence="3" type="ORF">KIK155_LOCUS366</name>
    <name evidence="4" type="ORF">LUA448_LOCUS19355</name>
    <name evidence="10" type="ORF">QYT958_LOCUS2200</name>
    <name evidence="2" type="ORF">TIS948_LOCUS7626</name>
    <name evidence="11" type="ORF">TOA249_LOCUS18202</name>
    <name evidence="9" type="ORF">TSG867_LOCUS12084</name>
    <name evidence="7" type="ORF">UJA718_LOCUS1350</name>
</gene>
<dbReference type="PROSITE" id="PS51746">
    <property type="entry name" value="PPM_2"/>
    <property type="match status" value="1"/>
</dbReference>
<dbReference type="Proteomes" id="UP000663838">
    <property type="component" value="Unassembled WGS sequence"/>
</dbReference>
<protein>
    <recommendedName>
        <fullName evidence="1">PPM-type phosphatase domain-containing protein</fullName>
    </recommendedName>
</protein>
<evidence type="ECO:0000313" key="4">
    <source>
        <dbReference type="EMBL" id="CAF3420189.1"/>
    </source>
</evidence>
<dbReference type="EMBL" id="CAJOBP010000080">
    <property type="protein sequence ID" value="CAF4117779.1"/>
    <property type="molecule type" value="Genomic_DNA"/>
</dbReference>
<sequence>MLHAGIDALFGRNRDGHRTRHIFHLRRRHHNHDHDHKDEHYDLSKFFLEKPQLDKLSIHDSTFAFGAMQGWRSTMEDKHKHLIPFDNHAWKSWSYFSIFDGHNGLDTAQNASEQLDIHLLNELNHMLDNQHTNVAILDTDESRRSSQIDLDQLYTAIKQTYFELDKDLRKIVKDDSGCVCITCLISPEKIYLVHIGDSRGIIISNDGYVLAHTDDHKPEDLAEQERIREAGGKISKSFNGGVLRVENQLAMTRVLGDFAMDKHVVPPMADIIEYPRNSLASFIILACDGIWDVMTNEEVALFVIHRASANKLEDIVSQLLDECLRRKSTDNMSVYIVKV</sequence>
<evidence type="ECO:0000259" key="1">
    <source>
        <dbReference type="PROSITE" id="PS51746"/>
    </source>
</evidence>